<dbReference type="InterPro" id="IPR014876">
    <property type="entry name" value="DEK_C"/>
</dbReference>
<dbReference type="GO" id="GO:0006749">
    <property type="term" value="P:glutathione metabolic process"/>
    <property type="evidence" value="ECO:0007669"/>
    <property type="project" value="TreeGrafter"/>
</dbReference>
<evidence type="ECO:0000256" key="3">
    <source>
        <dbReference type="ARBA" id="ARBA00022853"/>
    </source>
</evidence>
<protein>
    <recommendedName>
        <fullName evidence="9">DEK-C domain-containing protein</fullName>
    </recommendedName>
</protein>
<feature type="region of interest" description="Disordered" evidence="8">
    <location>
        <begin position="1804"/>
        <end position="1829"/>
    </location>
</feature>
<sequence length="1829" mass="199957">MGSVERGKLRFCIDRGGTFTDVYAEFPGRSEGRVMKLLSVDPANYDDAPVEGIRRILEEFTGEKVPRSSKVPTNKIEWVRMGTTVATNALLERKGERIALCVTRGFRDLLRIGNQARPNIFDLTVSKPSNLYEEIVEIDERVELVSDEANVSDSSDSIVQGVSGQLVRVVKPLNEEALRPLLKGLLNKGISCLAVVLMHSYTYPNHETSVAKLAMSMGFKQVSLSSALTPMVRAVPRGFTACVDAYLTPVIKEYLRGFVSKFDEGTGELNVLFMQSDGGLAPESRFSGHKAVLSGPAGGVVGYSQTIFGIETNKPLIGFDMGGTSTDVSRYAGSYEHVIETQISGAIIQAPQLEINTVAAGGGSKLKFQFGAFKVGPESVAAHPGPVCYRKGGELAVTDANLILGYVIPDYFPSIFGPTEDQPLDVNATKTEFENLAKQINIYRRNQDPEAKDMTVEEIAQGFVNVANETMCRPIRQLTEMKGHETKNHALACFGGAGPQHACAIARSLGMKEVLIHRFCGILSAYGMGMADVVEEEQGPYSAVYGPESVLEASNREAALLNRVKRKLQLQGFQEENIRTETYLNLRYEGTDTAIMVKRPIDDGGSKGDYAFEFKRLFQQEYGFKLESRNIMICDVRVRGIGVTNILKPRALPPGSVTAKSVAQYNVYFGNGWHNTPLFKLEDLACGCVISGPAIIMNGNSTVIVEPSCKAVITKYGNIKIEIESIQKVVEVSKEVADVVQLSIFNHRFMGIAEQMGRTLQRTSISTNIKERLDFSCALFGPDAGLVANAPHVPVHLGAMSSTVKWQMKYWGDNLKEGDVLVTNHPCAGGSHLPDITVVTPVFDKGELVFFVASRGHHAEIGGITPGSMPPFSKSIWEEGAAIKAFKLVKEGIFQEEGISQLLLFPSFEQSGHKIPGTRRLQDNLSDLHAQIAANQRGISLIKELIEQYGLETVQSYMNHVQVNAEGAVREMLKSVAAKVSDSAKVEGDSLIIEEEDSMDDGSVIHLKLTIDQKRGEAFFDFSGTSPEVYGNWNAPEAVTAAAVIYCLRCLVDVDIPLNQGCLAPVKIYIPPGSFLSPSDKAAVVGGNVLTSQRITDVVLTAFQACACSQGCMNNLTFGDNTFGYYETIGGGCGAGPGWDGTSGVQCHMTNTRMTDPEIFEQRYPVLLHRFGLRENSGGAGIHRGGDGIVREIEFRQPVVVSILSERRVHAPRGLKGGKDGARGANYLVTKDKRKVYLGGKNTVEVQAGEILQILTPGGGGWGGSSYVHSRSDLQVFKVCETLRASMATEKERVDVGGCENQEKDAKPNDVEDEALKVDADEGDEEKGGEEGEGEAKVEEESEGGMDEEEAEGEGKGKGEDESDQGEKMEEEESEKKDENLKKRSRKDKKGEAMELESPRSERPTRERKTVERFIVGESPRASASKTLSIEKGKGTQLKDIPNVAFKLSKRKTDETLQLLHTVLFGKKSKVHTLKKNIGLFSGFVWVENELAVLEKQRTKVKEKLEKCVRGKLLDLCDVLNITVNKTSTKKEELTTVLVDFLESPHATTDSLLADKEKKGKKRKSRGSTNKSPSSSNATAGQSKKKQKLDSKSGKMSKPSIEEEQDSDDDKSKSSQIEDDHDDDSIVGEAESGQEEHHSEEGTDDDEDELEKYMVVEKSSSKKSAKKDTEKTELKSKSVGKGSHVTPSNTGKPTKKLSSPASKKEPAAEPNRKAKTPSSKKKKDDEESEEDNEVPTKTAEKQPSRGEMHSVVANILKEVDFNTFSMLSKMQATLSDILRQLGEHFGVDLMHRKTEVKEIITEVIESMSDDEAEEEAGSGDETGKDGDDE</sequence>
<evidence type="ECO:0000256" key="5">
    <source>
        <dbReference type="ARBA" id="ARBA00023125"/>
    </source>
</evidence>
<feature type="compositionally biased region" description="Acidic residues" evidence="8">
    <location>
        <begin position="1321"/>
        <end position="1333"/>
    </location>
</feature>
<evidence type="ECO:0000256" key="2">
    <source>
        <dbReference type="ARBA" id="ARBA00010403"/>
    </source>
</evidence>
<dbReference type="GO" id="GO:0005730">
    <property type="term" value="C:nucleolus"/>
    <property type="evidence" value="ECO:0007669"/>
    <property type="project" value="UniProtKB-SubCell"/>
</dbReference>
<dbReference type="GO" id="GO:0017168">
    <property type="term" value="F:5-oxoprolinase (ATP-hydrolyzing) activity"/>
    <property type="evidence" value="ECO:0007669"/>
    <property type="project" value="TreeGrafter"/>
</dbReference>
<proteinExistence type="inferred from homology"/>
<feature type="compositionally biased region" description="Basic and acidic residues" evidence="8">
    <location>
        <begin position="1738"/>
        <end position="1748"/>
    </location>
</feature>
<feature type="compositionally biased region" description="Acidic residues" evidence="8">
    <location>
        <begin position="1807"/>
        <end position="1818"/>
    </location>
</feature>
<dbReference type="Pfam" id="PF01968">
    <property type="entry name" value="Hydantoinase_A"/>
    <property type="match status" value="1"/>
</dbReference>
<dbReference type="GO" id="GO:0005829">
    <property type="term" value="C:cytosol"/>
    <property type="evidence" value="ECO:0007669"/>
    <property type="project" value="TreeGrafter"/>
</dbReference>
<evidence type="ECO:0000313" key="11">
    <source>
        <dbReference type="Proteomes" id="UP000298416"/>
    </source>
</evidence>
<accession>A0A8X8ZQF9</accession>
<feature type="compositionally biased region" description="Basic and acidic residues" evidence="8">
    <location>
        <begin position="1389"/>
        <end position="1412"/>
    </location>
</feature>
<dbReference type="SUPFAM" id="SSF109715">
    <property type="entry name" value="DEK C-terminal domain"/>
    <property type="match status" value="1"/>
</dbReference>
<keyword evidence="5" id="KW-0238">DNA-binding</keyword>
<dbReference type="PROSITE" id="PS51998">
    <property type="entry name" value="DEK_C"/>
    <property type="match status" value="1"/>
</dbReference>
<dbReference type="PANTHER" id="PTHR11365:SF2">
    <property type="entry name" value="5-OXOPROLINASE"/>
    <property type="match status" value="1"/>
</dbReference>
<dbReference type="EMBL" id="PNBA02000009">
    <property type="protein sequence ID" value="KAG6413188.1"/>
    <property type="molecule type" value="Genomic_DNA"/>
</dbReference>
<dbReference type="InterPro" id="IPR045079">
    <property type="entry name" value="Oxoprolinase-like"/>
</dbReference>
<gene>
    <name evidence="10" type="ORF">SASPL_125894</name>
</gene>
<feature type="compositionally biased region" description="Basic and acidic residues" evidence="8">
    <location>
        <begin position="1702"/>
        <end position="1712"/>
    </location>
</feature>
<reference evidence="10" key="2">
    <citation type="submission" date="2020-08" db="EMBL/GenBank/DDBJ databases">
        <title>Plant Genome Project.</title>
        <authorList>
            <person name="Zhang R.-G."/>
        </authorList>
    </citation>
    <scope>NUCLEOTIDE SEQUENCE</scope>
    <source>
        <strain evidence="10">Huo1</strain>
        <tissue evidence="10">Leaf</tissue>
    </source>
</reference>
<dbReference type="Pfam" id="PF19278">
    <property type="entry name" value="Hydant_A_C"/>
    <property type="match status" value="1"/>
</dbReference>
<name>A0A8X8ZQF9_SALSN</name>
<feature type="compositionally biased region" description="Polar residues" evidence="8">
    <location>
        <begin position="1685"/>
        <end position="1701"/>
    </location>
</feature>
<keyword evidence="3" id="KW-0156">Chromatin regulator</keyword>
<dbReference type="PANTHER" id="PTHR11365">
    <property type="entry name" value="5-OXOPROLINASE RELATED"/>
    <property type="match status" value="1"/>
</dbReference>
<feature type="compositionally biased region" description="Polar residues" evidence="8">
    <location>
        <begin position="1569"/>
        <end position="1580"/>
    </location>
</feature>
<keyword evidence="6" id="KW-0804">Transcription</keyword>
<keyword evidence="4" id="KW-0805">Transcription regulation</keyword>
<feature type="domain" description="DEK-C" evidence="9">
    <location>
        <begin position="1742"/>
        <end position="1805"/>
    </location>
</feature>
<evidence type="ECO:0000256" key="4">
    <source>
        <dbReference type="ARBA" id="ARBA00023015"/>
    </source>
</evidence>
<feature type="region of interest" description="Disordered" evidence="8">
    <location>
        <begin position="1294"/>
        <end position="1426"/>
    </location>
</feature>
<dbReference type="Pfam" id="PF05378">
    <property type="entry name" value="Hydant_A_N"/>
    <property type="match status" value="1"/>
</dbReference>
<evidence type="ECO:0000256" key="1">
    <source>
        <dbReference type="ARBA" id="ARBA00004604"/>
    </source>
</evidence>
<evidence type="ECO:0000256" key="6">
    <source>
        <dbReference type="ARBA" id="ARBA00023163"/>
    </source>
</evidence>
<dbReference type="InterPro" id="IPR008040">
    <property type="entry name" value="Hydant_A_N"/>
</dbReference>
<comment type="similarity">
    <text evidence="2">Belongs to the oxoprolinase family.</text>
</comment>
<dbReference type="FunFam" id="1.10.10.60:FF:000220">
    <property type="entry name" value="DEK domain-containing chromatin associated protein"/>
    <property type="match status" value="1"/>
</dbReference>
<feature type="region of interest" description="Disordered" evidence="8">
    <location>
        <begin position="1550"/>
        <end position="1749"/>
    </location>
</feature>
<feature type="compositionally biased region" description="Basic and acidic residues" evidence="8">
    <location>
        <begin position="1353"/>
        <end position="1382"/>
    </location>
</feature>
<comment type="caution">
    <text evidence="10">The sequence shown here is derived from an EMBL/GenBank/DDBJ whole genome shotgun (WGS) entry which is preliminary data.</text>
</comment>
<dbReference type="Gene3D" id="1.10.10.60">
    <property type="entry name" value="Homeodomain-like"/>
    <property type="match status" value="1"/>
</dbReference>
<evidence type="ECO:0000256" key="7">
    <source>
        <dbReference type="ARBA" id="ARBA00023242"/>
    </source>
</evidence>
<dbReference type="GO" id="GO:0006325">
    <property type="term" value="P:chromatin organization"/>
    <property type="evidence" value="ECO:0007669"/>
    <property type="project" value="UniProtKB-KW"/>
</dbReference>
<keyword evidence="7" id="KW-0539">Nucleus</keyword>
<evidence type="ECO:0000256" key="8">
    <source>
        <dbReference type="SAM" id="MobiDB-lite"/>
    </source>
</evidence>
<feature type="compositionally biased region" description="Basic and acidic residues" evidence="8">
    <location>
        <begin position="1294"/>
        <end position="1320"/>
    </location>
</feature>
<comment type="subcellular location">
    <subcellularLocation>
        <location evidence="1">Nucleus</location>
        <location evidence="1">Nucleolus</location>
    </subcellularLocation>
</comment>
<evidence type="ECO:0000313" key="10">
    <source>
        <dbReference type="EMBL" id="KAG6413188.1"/>
    </source>
</evidence>
<reference evidence="10" key="1">
    <citation type="submission" date="2018-01" db="EMBL/GenBank/DDBJ databases">
        <authorList>
            <person name="Mao J.F."/>
        </authorList>
    </citation>
    <scope>NUCLEOTIDE SEQUENCE</scope>
    <source>
        <strain evidence="10">Huo1</strain>
        <tissue evidence="10">Leaf</tissue>
    </source>
</reference>
<keyword evidence="11" id="KW-1185">Reference proteome</keyword>
<dbReference type="InterPro" id="IPR002821">
    <property type="entry name" value="Hydantoinase_A"/>
</dbReference>
<evidence type="ECO:0000259" key="9">
    <source>
        <dbReference type="PROSITE" id="PS51998"/>
    </source>
</evidence>
<dbReference type="InterPro" id="IPR003692">
    <property type="entry name" value="Hydantoinase_B"/>
</dbReference>
<dbReference type="Proteomes" id="UP000298416">
    <property type="component" value="Unassembled WGS sequence"/>
</dbReference>
<dbReference type="Pfam" id="PF08766">
    <property type="entry name" value="DEK_C"/>
    <property type="match status" value="1"/>
</dbReference>
<feature type="compositionally biased region" description="Acidic residues" evidence="8">
    <location>
        <begin position="1340"/>
        <end position="1352"/>
    </location>
</feature>
<dbReference type="InterPro" id="IPR049517">
    <property type="entry name" value="ACX-like_C"/>
</dbReference>
<feature type="compositionally biased region" description="Basic and acidic residues" evidence="8">
    <location>
        <begin position="1666"/>
        <end position="1676"/>
    </location>
</feature>
<dbReference type="GO" id="GO:0003677">
    <property type="term" value="F:DNA binding"/>
    <property type="evidence" value="ECO:0007669"/>
    <property type="project" value="UniProtKB-KW"/>
</dbReference>
<organism evidence="10">
    <name type="scientific">Salvia splendens</name>
    <name type="common">Scarlet sage</name>
    <dbReference type="NCBI Taxonomy" id="180675"/>
    <lineage>
        <taxon>Eukaryota</taxon>
        <taxon>Viridiplantae</taxon>
        <taxon>Streptophyta</taxon>
        <taxon>Embryophyta</taxon>
        <taxon>Tracheophyta</taxon>
        <taxon>Spermatophyta</taxon>
        <taxon>Magnoliopsida</taxon>
        <taxon>eudicotyledons</taxon>
        <taxon>Gunneridae</taxon>
        <taxon>Pentapetalae</taxon>
        <taxon>asterids</taxon>
        <taxon>lamiids</taxon>
        <taxon>Lamiales</taxon>
        <taxon>Lamiaceae</taxon>
        <taxon>Nepetoideae</taxon>
        <taxon>Mentheae</taxon>
        <taxon>Salviinae</taxon>
        <taxon>Salvia</taxon>
        <taxon>Salvia subgen. Calosphace</taxon>
        <taxon>core Calosphace</taxon>
    </lineage>
</organism>
<dbReference type="Pfam" id="PF02538">
    <property type="entry name" value="Hydantoinase_B"/>
    <property type="match status" value="1"/>
</dbReference>